<reference evidence="1 2" key="1">
    <citation type="submission" date="2020-08" db="EMBL/GenBank/DDBJ databases">
        <title>Genome public.</title>
        <authorList>
            <person name="Liu C."/>
            <person name="Sun Q."/>
        </authorList>
    </citation>
    <scope>NUCLEOTIDE SEQUENCE [LARGE SCALE GENOMIC DNA]</scope>
    <source>
        <strain evidence="1 2">3_YM_SP_D4_24.mj</strain>
    </source>
</reference>
<accession>A0ABR7PE05</accession>
<organism evidence="1 2">
    <name type="scientific">Blautia stercoris</name>
    <dbReference type="NCBI Taxonomy" id="871664"/>
    <lineage>
        <taxon>Bacteria</taxon>
        <taxon>Bacillati</taxon>
        <taxon>Bacillota</taxon>
        <taxon>Clostridia</taxon>
        <taxon>Lachnospirales</taxon>
        <taxon>Lachnospiraceae</taxon>
        <taxon>Blautia</taxon>
    </lineage>
</organism>
<comment type="caution">
    <text evidence="1">The sequence shown here is derived from an EMBL/GenBank/DDBJ whole genome shotgun (WGS) entry which is preliminary data.</text>
</comment>
<name>A0ABR7PE05_9FIRM</name>
<evidence type="ECO:0000313" key="1">
    <source>
        <dbReference type="EMBL" id="MBC8629652.1"/>
    </source>
</evidence>
<sequence length="285" mass="32694">MANRPVFVARESAPFYRTMTIDFDWNSGFAKVQKQKNITAMHNEFLRRKPDKKILEISSKSMQEYGNDLSAFFLQKYVPELGKKVPVECVFQSAKTFQKGGPYKDILEVSPREAKRDGRLVTSGMLTGFTFENRVYPLEPKTIFYDYIYINALLENEKLVEEILKYDAFTDIEFNPSKSINCQAKAAACFVGLYRAGLVEKVKDFDTFAELFGVNSKGQSVQSSPKKEESKISEVIKEGNWIKHKIYGKGKIVKVEKTSLMVDFRMVGKKKIGMEWCLKNCEVLK</sequence>
<proteinExistence type="predicted"/>
<dbReference type="EMBL" id="JACRTP010000007">
    <property type="protein sequence ID" value="MBC8629652.1"/>
    <property type="molecule type" value="Genomic_DNA"/>
</dbReference>
<gene>
    <name evidence="1" type="ORF">H8712_13735</name>
</gene>
<dbReference type="Pfam" id="PF22397">
    <property type="entry name" value="NADAR-DarT1"/>
    <property type="match status" value="1"/>
</dbReference>
<dbReference type="InterPro" id="IPR053913">
    <property type="entry name" value="NADAR-DarT1"/>
</dbReference>
<keyword evidence="2" id="KW-1185">Reference proteome</keyword>
<protein>
    <submittedName>
        <fullName evidence="1">Uncharacterized protein</fullName>
    </submittedName>
</protein>
<dbReference type="RefSeq" id="WP_187559127.1">
    <property type="nucleotide sequence ID" value="NZ_JACRTP010000007.1"/>
</dbReference>
<evidence type="ECO:0000313" key="2">
    <source>
        <dbReference type="Proteomes" id="UP000661649"/>
    </source>
</evidence>
<dbReference type="Proteomes" id="UP000661649">
    <property type="component" value="Unassembled WGS sequence"/>
</dbReference>